<dbReference type="Pfam" id="PF03478">
    <property type="entry name" value="Beta-prop_KIB1-4"/>
    <property type="match status" value="1"/>
</dbReference>
<dbReference type="InterPro" id="IPR015300">
    <property type="entry name" value="DNA-bd_pseudobarrel_sf"/>
</dbReference>
<name>A0A2G2W458_CAPBA</name>
<dbReference type="InterPro" id="IPR003340">
    <property type="entry name" value="B3_DNA-bd"/>
</dbReference>
<dbReference type="CDD" id="cd10017">
    <property type="entry name" value="B3_DNA"/>
    <property type="match status" value="1"/>
</dbReference>
<keyword evidence="5" id="KW-0539">Nucleus</keyword>
<organism evidence="7 8">
    <name type="scientific">Capsicum baccatum</name>
    <name type="common">Peruvian pepper</name>
    <dbReference type="NCBI Taxonomy" id="33114"/>
    <lineage>
        <taxon>Eukaryota</taxon>
        <taxon>Viridiplantae</taxon>
        <taxon>Streptophyta</taxon>
        <taxon>Embryophyta</taxon>
        <taxon>Tracheophyta</taxon>
        <taxon>Spermatophyta</taxon>
        <taxon>Magnoliopsida</taxon>
        <taxon>eudicotyledons</taxon>
        <taxon>Gunneridae</taxon>
        <taxon>Pentapetalae</taxon>
        <taxon>asterids</taxon>
        <taxon>lamiids</taxon>
        <taxon>Solanales</taxon>
        <taxon>Solanaceae</taxon>
        <taxon>Solanoideae</taxon>
        <taxon>Capsiceae</taxon>
        <taxon>Capsicum</taxon>
    </lineage>
</organism>
<protein>
    <recommendedName>
        <fullName evidence="6">TF-B3 domain-containing protein</fullName>
    </recommendedName>
</protein>
<dbReference type="AlphaFoldDB" id="A0A2G2W458"/>
<dbReference type="GO" id="GO:0003677">
    <property type="term" value="F:DNA binding"/>
    <property type="evidence" value="ECO:0007669"/>
    <property type="project" value="UniProtKB-KW"/>
</dbReference>
<evidence type="ECO:0000256" key="5">
    <source>
        <dbReference type="ARBA" id="ARBA00023242"/>
    </source>
</evidence>
<dbReference type="SMART" id="SM01019">
    <property type="entry name" value="B3"/>
    <property type="match status" value="1"/>
</dbReference>
<keyword evidence="8" id="KW-1185">Reference proteome</keyword>
<feature type="domain" description="TF-B3" evidence="6">
    <location>
        <begin position="473"/>
        <end position="567"/>
    </location>
</feature>
<dbReference type="InterPro" id="IPR005174">
    <property type="entry name" value="KIB1-4_b-propeller"/>
</dbReference>
<dbReference type="PANTHER" id="PTHR31674:SF83">
    <property type="entry name" value="B3 DOMAIN-CONTAINING PROTEIN REM10-LIKE"/>
    <property type="match status" value="1"/>
</dbReference>
<dbReference type="PANTHER" id="PTHR31674">
    <property type="entry name" value="B3 DOMAIN-CONTAINING PROTEIN REM-LIKE 3-RELATED"/>
    <property type="match status" value="1"/>
</dbReference>
<dbReference type="Gene3D" id="2.40.330.10">
    <property type="entry name" value="DNA-binding pseudobarrel domain"/>
    <property type="match status" value="2"/>
</dbReference>
<evidence type="ECO:0000256" key="4">
    <source>
        <dbReference type="ARBA" id="ARBA00023163"/>
    </source>
</evidence>
<evidence type="ECO:0000256" key="1">
    <source>
        <dbReference type="ARBA" id="ARBA00004123"/>
    </source>
</evidence>
<evidence type="ECO:0000313" key="7">
    <source>
        <dbReference type="EMBL" id="PHT40016.1"/>
    </source>
</evidence>
<dbReference type="STRING" id="33114.A0A2G2W458"/>
<reference evidence="7 8" key="1">
    <citation type="journal article" date="2017" name="Genome Biol.">
        <title>New reference genome sequences of hot pepper reveal the massive evolution of plant disease-resistance genes by retroduplication.</title>
        <authorList>
            <person name="Kim S."/>
            <person name="Park J."/>
            <person name="Yeom S.I."/>
            <person name="Kim Y.M."/>
            <person name="Seo E."/>
            <person name="Kim K.T."/>
            <person name="Kim M.S."/>
            <person name="Lee J.M."/>
            <person name="Cheong K."/>
            <person name="Shin H.S."/>
            <person name="Kim S.B."/>
            <person name="Han K."/>
            <person name="Lee J."/>
            <person name="Park M."/>
            <person name="Lee H.A."/>
            <person name="Lee H.Y."/>
            <person name="Lee Y."/>
            <person name="Oh S."/>
            <person name="Lee J.H."/>
            <person name="Choi E."/>
            <person name="Choi E."/>
            <person name="Lee S.E."/>
            <person name="Jeon J."/>
            <person name="Kim H."/>
            <person name="Choi G."/>
            <person name="Song H."/>
            <person name="Lee J."/>
            <person name="Lee S.C."/>
            <person name="Kwon J.K."/>
            <person name="Lee H.Y."/>
            <person name="Koo N."/>
            <person name="Hong Y."/>
            <person name="Kim R.W."/>
            <person name="Kang W.H."/>
            <person name="Huh J.H."/>
            <person name="Kang B.C."/>
            <person name="Yang T.J."/>
            <person name="Lee Y.H."/>
            <person name="Bennetzen J.L."/>
            <person name="Choi D."/>
        </authorList>
    </citation>
    <scope>NUCLEOTIDE SEQUENCE [LARGE SCALE GENOMIC DNA]</scope>
    <source>
        <strain evidence="8">cv. PBC81</strain>
    </source>
</reference>
<dbReference type="PROSITE" id="PS50863">
    <property type="entry name" value="B3"/>
    <property type="match status" value="1"/>
</dbReference>
<dbReference type="SUPFAM" id="SSF101936">
    <property type="entry name" value="DNA-binding pseudobarrel domain"/>
    <property type="match status" value="1"/>
</dbReference>
<keyword evidence="2" id="KW-0805">Transcription regulation</keyword>
<dbReference type="OrthoDB" id="1271311at2759"/>
<comment type="caution">
    <text evidence="7">The sequence shown here is derived from an EMBL/GenBank/DDBJ whole genome shotgun (WGS) entry which is preliminary data.</text>
</comment>
<dbReference type="Proteomes" id="UP000224567">
    <property type="component" value="Unassembled WGS sequence"/>
</dbReference>
<accession>A0A2G2W458</accession>
<proteinExistence type="predicted"/>
<comment type="subcellular location">
    <subcellularLocation>
        <location evidence="1">Nucleus</location>
    </subcellularLocation>
</comment>
<keyword evidence="3" id="KW-0238">DNA-binding</keyword>
<evidence type="ECO:0000259" key="6">
    <source>
        <dbReference type="PROSITE" id="PS50863"/>
    </source>
</evidence>
<dbReference type="GO" id="GO:0005634">
    <property type="term" value="C:nucleus"/>
    <property type="evidence" value="ECO:0007669"/>
    <property type="project" value="UniProtKB-SubCell"/>
</dbReference>
<evidence type="ECO:0000313" key="8">
    <source>
        <dbReference type="Proteomes" id="UP000224567"/>
    </source>
</evidence>
<dbReference type="InterPro" id="IPR039218">
    <property type="entry name" value="REM_fam"/>
</dbReference>
<gene>
    <name evidence="7" type="ORF">CQW23_18870</name>
</gene>
<evidence type="ECO:0000256" key="2">
    <source>
        <dbReference type="ARBA" id="ARBA00023015"/>
    </source>
</evidence>
<evidence type="ECO:0000256" key="3">
    <source>
        <dbReference type="ARBA" id="ARBA00023125"/>
    </source>
</evidence>
<dbReference type="Pfam" id="PF02362">
    <property type="entry name" value="B3"/>
    <property type="match status" value="1"/>
</dbReference>
<dbReference type="EMBL" id="MLFT02000008">
    <property type="protein sequence ID" value="PHT40016.1"/>
    <property type="molecule type" value="Genomic_DNA"/>
</dbReference>
<sequence length="687" mass="77629">MKNEHILLNNTLNLLFSRLGKVSKRLDYPWNLKFVTGTPFNASPRRGECVIVIPTATQWNRGDLLDLTNADLGFTATRSNRGNPLKLDNRRFGLYRDAVAFSSLFSPRRSPIASKTDWSKLPVELLGLISSRLHFAEDCVRFGAVYVLDKRCWGSSHGKGFRDSFVYKVILSASPCSSDCVIFAIYADNWKMAFVKLGDVSWTPLSCIRGNVDDAMCHDGKFYAIDTFGEILIWDLAGSFLKRIAFTPSREMDNLVKQSFLLNFVIQNVRVIAFTSQMTYPEFSTMQRLAMIWIIWLPKEQFESSPSKGTSEASRLHSPLYELALQALSQSGAGYDKHAEEECFKRDDPNANCPSTEGSNLDIKSPHEVFPKVEAEENMPLGRPHFIYIITPYCLSRDHVQLPAPFARDNGLADRKCMITIRDELRSWKLILYSSGAQAYISGTWLIKQDLREKASFQPEEKKSKSKANANRQFVSTIDPYSIRKPYLYLPLAFAKSNGLVNRRCKMILRDEKRRSWSVLLAPMGHHVAITKGWRLFRQANNVQIGDPYKFELIENGTIPISVFHCDLSVSTDIQTRNMNPNRSSFPDGKGPSTRLMANQLLKDLGVLVSYWKVYTVMGIAKDLVLGTLEHGYEVLDAYRNPGSKTALHLDGNGRYNGVLLAAVVQDAENHIFPIDFCVADKECDAS</sequence>
<reference evidence="8" key="2">
    <citation type="journal article" date="2017" name="J. Anim. Genet.">
        <title>Multiple reference genome sequences of hot pepper reveal the massive evolution of plant disease resistance genes by retroduplication.</title>
        <authorList>
            <person name="Kim S."/>
            <person name="Park J."/>
            <person name="Yeom S.-I."/>
            <person name="Kim Y.-M."/>
            <person name="Seo E."/>
            <person name="Kim K.-T."/>
            <person name="Kim M.-S."/>
            <person name="Lee J.M."/>
            <person name="Cheong K."/>
            <person name="Shin H.-S."/>
            <person name="Kim S.-B."/>
            <person name="Han K."/>
            <person name="Lee J."/>
            <person name="Park M."/>
            <person name="Lee H.-A."/>
            <person name="Lee H.-Y."/>
            <person name="Lee Y."/>
            <person name="Oh S."/>
            <person name="Lee J.H."/>
            <person name="Choi E."/>
            <person name="Choi E."/>
            <person name="Lee S.E."/>
            <person name="Jeon J."/>
            <person name="Kim H."/>
            <person name="Choi G."/>
            <person name="Song H."/>
            <person name="Lee J."/>
            <person name="Lee S.-C."/>
            <person name="Kwon J.-K."/>
            <person name="Lee H.-Y."/>
            <person name="Koo N."/>
            <person name="Hong Y."/>
            <person name="Kim R.W."/>
            <person name="Kang W.-H."/>
            <person name="Huh J.H."/>
            <person name="Kang B.-C."/>
            <person name="Yang T.-J."/>
            <person name="Lee Y.-H."/>
            <person name="Bennetzen J.L."/>
            <person name="Choi D."/>
        </authorList>
    </citation>
    <scope>NUCLEOTIDE SEQUENCE [LARGE SCALE GENOMIC DNA]</scope>
    <source>
        <strain evidence="8">cv. PBC81</strain>
    </source>
</reference>
<keyword evidence="4" id="KW-0804">Transcription</keyword>